<dbReference type="Proteomes" id="UP000199004">
    <property type="component" value="Unassembled WGS sequence"/>
</dbReference>
<feature type="domain" description="ARB-07466-like C-terminal" evidence="1">
    <location>
        <begin position="186"/>
        <end position="282"/>
    </location>
</feature>
<protein>
    <recommendedName>
        <fullName evidence="1">ARB-07466-like C-terminal domain-containing protein</fullName>
    </recommendedName>
</protein>
<name>A0A1H0HZJ1_9ACTN</name>
<dbReference type="OrthoDB" id="2989771at2"/>
<accession>A0A1H0HZJ1</accession>
<dbReference type="RefSeq" id="WP_091026223.1">
    <property type="nucleotide sequence ID" value="NZ_BKAE01000009.1"/>
</dbReference>
<gene>
    <name evidence="2" type="ORF">SAMN05192576_3628</name>
</gene>
<dbReference type="AlphaFoldDB" id="A0A1H0HZJ1"/>
<evidence type="ECO:0000313" key="2">
    <source>
        <dbReference type="EMBL" id="SDO24565.1"/>
    </source>
</evidence>
<proteinExistence type="predicted"/>
<evidence type="ECO:0000259" key="1">
    <source>
        <dbReference type="Pfam" id="PF26571"/>
    </source>
</evidence>
<dbReference type="EMBL" id="FNIC01000007">
    <property type="protein sequence ID" value="SDO24565.1"/>
    <property type="molecule type" value="Genomic_DNA"/>
</dbReference>
<dbReference type="InterPro" id="IPR058593">
    <property type="entry name" value="ARB_07466-like_C"/>
</dbReference>
<dbReference type="Pfam" id="PF26571">
    <property type="entry name" value="VldE"/>
    <property type="match status" value="1"/>
</dbReference>
<organism evidence="2 3">
    <name type="scientific">Nocardioides szechwanensis</name>
    <dbReference type="NCBI Taxonomy" id="1005944"/>
    <lineage>
        <taxon>Bacteria</taxon>
        <taxon>Bacillati</taxon>
        <taxon>Actinomycetota</taxon>
        <taxon>Actinomycetes</taxon>
        <taxon>Propionibacteriales</taxon>
        <taxon>Nocardioidaceae</taxon>
        <taxon>Nocardioides</taxon>
    </lineage>
</organism>
<evidence type="ECO:0000313" key="3">
    <source>
        <dbReference type="Proteomes" id="UP000199004"/>
    </source>
</evidence>
<dbReference type="STRING" id="1005944.SAMN05192576_3628"/>
<sequence length="290" mass="30805">MADHRHKRDANARRTPRAVVVAGPLAFLATASVVTLGVMTGDPASSTEKPTAAPTSVATSAAAAAGKRSESVSRSGSRGELASLLSKSEMMMSSESTRQAIKNAKTRLWTATTLNLWAEPGKKARQVGEVETGEKVLVTGRSLYGREEIVLDGKSRWVTAGYLSAEKPEEGPTLGGACTNGSSVASGVSPNIVAVHQAVCANFPEITVYGTFRSDGEHSQGIAVDIMVSGDRGWEVAEFVRANYAALGVSYLIYSQNIWSVERSGEGWRPMSDRGSTTANHYDHVHVTTY</sequence>
<reference evidence="2 3" key="1">
    <citation type="submission" date="2016-10" db="EMBL/GenBank/DDBJ databases">
        <authorList>
            <person name="de Groot N.N."/>
        </authorList>
    </citation>
    <scope>NUCLEOTIDE SEQUENCE [LARGE SCALE GENOMIC DNA]</scope>
    <source>
        <strain evidence="2 3">CGMCC 1.11147</strain>
    </source>
</reference>
<keyword evidence="3" id="KW-1185">Reference proteome</keyword>